<evidence type="ECO:0000313" key="4">
    <source>
        <dbReference type="Proteomes" id="UP000310016"/>
    </source>
</evidence>
<organism evidence="3 4">
    <name type="scientific">Chitiniphilus eburneus</name>
    <dbReference type="NCBI Taxonomy" id="2571148"/>
    <lineage>
        <taxon>Bacteria</taxon>
        <taxon>Pseudomonadati</taxon>
        <taxon>Pseudomonadota</taxon>
        <taxon>Betaproteobacteria</taxon>
        <taxon>Neisseriales</taxon>
        <taxon>Chitinibacteraceae</taxon>
        <taxon>Chitiniphilus</taxon>
    </lineage>
</organism>
<keyword evidence="1" id="KW-1133">Transmembrane helix</keyword>
<dbReference type="InterPro" id="IPR012495">
    <property type="entry name" value="TadE-like_dom"/>
</dbReference>
<dbReference type="Pfam" id="PF07811">
    <property type="entry name" value="TadE"/>
    <property type="match status" value="1"/>
</dbReference>
<keyword evidence="1" id="KW-0812">Transmembrane</keyword>
<feature type="domain" description="TadE-like" evidence="2">
    <location>
        <begin position="34"/>
        <end position="76"/>
    </location>
</feature>
<evidence type="ECO:0000313" key="3">
    <source>
        <dbReference type="EMBL" id="TJZ68359.1"/>
    </source>
</evidence>
<reference evidence="3 4" key="1">
    <citation type="submission" date="2019-04" db="EMBL/GenBank/DDBJ databases">
        <title>Chitiniphilus eburnea sp. nov., a novel chitinolytic bacterium isolated from aquaculture sludge.</title>
        <authorList>
            <person name="Sheng M."/>
        </authorList>
    </citation>
    <scope>NUCLEOTIDE SEQUENCE [LARGE SCALE GENOMIC DNA]</scope>
    <source>
        <strain evidence="3 4">HX-2-15</strain>
    </source>
</reference>
<proteinExistence type="predicted"/>
<comment type="caution">
    <text evidence="3">The sequence shown here is derived from an EMBL/GenBank/DDBJ whole genome shotgun (WGS) entry which is preliminary data.</text>
</comment>
<dbReference type="OrthoDB" id="8688629at2"/>
<dbReference type="RefSeq" id="WP_136774380.1">
    <property type="nucleotide sequence ID" value="NZ_CP156074.1"/>
</dbReference>
<dbReference type="Proteomes" id="UP000310016">
    <property type="component" value="Unassembled WGS sequence"/>
</dbReference>
<evidence type="ECO:0000256" key="1">
    <source>
        <dbReference type="SAM" id="Phobius"/>
    </source>
</evidence>
<sequence length="166" mass="17824">MRTASPLENEPYICRDWARAIVGTPTTAVYRQQGAMAVEFALVLPILLTATYAIIAYSLLFALQQQLTHAATEGARAALRYPASVTRASAAETTARQALGWLSDAQAAVLEVEVEQVTANCPTQAECLRVTLRYPYAANPLVPALMLPYPTTVGSAATVQVDDIVL</sequence>
<feature type="transmembrane region" description="Helical" evidence="1">
    <location>
        <begin position="40"/>
        <end position="63"/>
    </location>
</feature>
<keyword evidence="4" id="KW-1185">Reference proteome</keyword>
<dbReference type="AlphaFoldDB" id="A0A4U0PK64"/>
<dbReference type="EMBL" id="SUMF01000024">
    <property type="protein sequence ID" value="TJZ68359.1"/>
    <property type="molecule type" value="Genomic_DNA"/>
</dbReference>
<accession>A0A4U0PK64</accession>
<evidence type="ECO:0000259" key="2">
    <source>
        <dbReference type="Pfam" id="PF07811"/>
    </source>
</evidence>
<name>A0A4U0PK64_9NEIS</name>
<gene>
    <name evidence="3" type="ORF">FAZ21_15620</name>
</gene>
<protein>
    <submittedName>
        <fullName evidence="3">Pilus assembly protein</fullName>
    </submittedName>
</protein>
<keyword evidence="1" id="KW-0472">Membrane</keyword>